<gene>
    <name evidence="2" type="ORF">Q7A36_26850</name>
</gene>
<reference evidence="2 3" key="1">
    <citation type="submission" date="2023-08" db="EMBL/GenBank/DDBJ databases">
        <title>The draft genome sequence of Paracraurococcus sp. LOR1-02.</title>
        <authorList>
            <person name="Kingkaew E."/>
            <person name="Tanasupawat S."/>
        </authorList>
    </citation>
    <scope>NUCLEOTIDE SEQUENCE [LARGE SCALE GENOMIC DNA]</scope>
    <source>
        <strain evidence="2 3">LOR1-02</strain>
    </source>
</reference>
<evidence type="ECO:0008006" key="4">
    <source>
        <dbReference type="Google" id="ProtNLM"/>
    </source>
</evidence>
<feature type="region of interest" description="Disordered" evidence="1">
    <location>
        <begin position="475"/>
        <end position="501"/>
    </location>
</feature>
<protein>
    <recommendedName>
        <fullName evidence="4">Phage terminase large subunit N-terminal domain-containing protein</fullName>
    </recommendedName>
</protein>
<proteinExistence type="predicted"/>
<evidence type="ECO:0000313" key="3">
    <source>
        <dbReference type="Proteomes" id="UP001243009"/>
    </source>
</evidence>
<dbReference type="Proteomes" id="UP001243009">
    <property type="component" value="Unassembled WGS sequence"/>
</dbReference>
<sequence length="522" mass="58976">MRILKASFAAGAGKTSAAVRKTVRRVSKAKRVLIISANTDLLIQTAEDVRKAFGKPTRKSKGAGRMRDENPHIIVRAIYGRADSHDGLVEEGKVVEQVTEAIMAANGSPYGCCLLITHEAFKRMRDGLCTGWVGLFDEADEVVVEYRTAMAETHAFITDHLKPEGLGAKNVKLEVKWGHKQKLQRVYDNPRNDKSFIPLKEFSGFLLDPNYHVYTSAKQWNDLRAGEASDEQQWVVIKGPGKLAEFEEITVMGAKLEATSNYFFWERMWNVDWQDDAELAEGLRYTYSHPNSHLVEFYGAFNEMATRNSKKQLAFVGSDEKREAVVKRAVLDMFGDSGGKDAGYAWCDNNYTATPLPVVPNEADSDYTNQIHNKPQGKNEVWEGYADVALLGTYNYTKLTGAVLEDLGFTRDMQEVDRNFLYWYQQLMRCAPRRLSYEGITRCITFTTRFGDWCKREGLFPDSTSLMLPATAGKRIEPLKGEGRPREELTSEERASKEAAAKLRKRLADAERYKKKKAGKAH</sequence>
<evidence type="ECO:0000256" key="1">
    <source>
        <dbReference type="SAM" id="MobiDB-lite"/>
    </source>
</evidence>
<accession>A0ABT9E776</accession>
<evidence type="ECO:0000313" key="2">
    <source>
        <dbReference type="EMBL" id="MDO9711991.1"/>
    </source>
</evidence>
<comment type="caution">
    <text evidence="2">The sequence shown here is derived from an EMBL/GenBank/DDBJ whole genome shotgun (WGS) entry which is preliminary data.</text>
</comment>
<keyword evidence="3" id="KW-1185">Reference proteome</keyword>
<dbReference type="EMBL" id="JAUTWS010000038">
    <property type="protein sequence ID" value="MDO9711991.1"/>
    <property type="molecule type" value="Genomic_DNA"/>
</dbReference>
<organism evidence="2 3">
    <name type="scientific">Paracraurococcus lichenis</name>
    <dbReference type="NCBI Taxonomy" id="3064888"/>
    <lineage>
        <taxon>Bacteria</taxon>
        <taxon>Pseudomonadati</taxon>
        <taxon>Pseudomonadota</taxon>
        <taxon>Alphaproteobacteria</taxon>
        <taxon>Acetobacterales</taxon>
        <taxon>Roseomonadaceae</taxon>
        <taxon>Paracraurococcus</taxon>
    </lineage>
</organism>
<dbReference type="RefSeq" id="WP_305106847.1">
    <property type="nucleotide sequence ID" value="NZ_JAUTWS010000038.1"/>
</dbReference>
<name>A0ABT9E776_9PROT</name>